<dbReference type="VEuPathDB" id="PlasmoDB:PVVCY_1100570"/>
<reference evidence="3 4" key="1">
    <citation type="submission" date="2020-08" db="EMBL/GenBank/DDBJ databases">
        <authorList>
            <person name="Ramaprasad A."/>
        </authorList>
    </citation>
    <scope>NUCLEOTIDE SEQUENCE [LARGE SCALE GENOMIC DNA]</scope>
</reference>
<evidence type="ECO:0000256" key="1">
    <source>
        <dbReference type="ARBA" id="ARBA00049360"/>
    </source>
</evidence>
<dbReference type="SMART" id="SM00268">
    <property type="entry name" value="ACTIN"/>
    <property type="match status" value="1"/>
</dbReference>
<name>A0A6V7T4L6_PLAVN</name>
<comment type="similarity">
    <text evidence="2">Belongs to the actin family.</text>
</comment>
<dbReference type="InterPro" id="IPR004000">
    <property type="entry name" value="Actin"/>
</dbReference>
<comment type="catalytic activity">
    <reaction evidence="1">
        <text>ATP + H2O = ADP + phosphate + H(+)</text>
        <dbReference type="Rhea" id="RHEA:13065"/>
        <dbReference type="ChEBI" id="CHEBI:15377"/>
        <dbReference type="ChEBI" id="CHEBI:15378"/>
        <dbReference type="ChEBI" id="CHEBI:30616"/>
        <dbReference type="ChEBI" id="CHEBI:43474"/>
        <dbReference type="ChEBI" id="CHEBI:456216"/>
    </reaction>
</comment>
<evidence type="ECO:0000313" key="3">
    <source>
        <dbReference type="EMBL" id="CAD2108116.1"/>
    </source>
</evidence>
<dbReference type="AlphaFoldDB" id="A0A6V7T4L6"/>
<accession>A0A6V7T4L6</accession>
<gene>
    <name evidence="3" type="ORF">PVSEL_1100520</name>
</gene>
<evidence type="ECO:0000313" key="4">
    <source>
        <dbReference type="Proteomes" id="UP000515697"/>
    </source>
</evidence>
<dbReference type="VEuPathDB" id="PlasmoDB:PVBDA_1100490"/>
<dbReference type="SUPFAM" id="SSF53067">
    <property type="entry name" value="Actin-like ATPase domain"/>
    <property type="match status" value="2"/>
</dbReference>
<dbReference type="Pfam" id="PF00022">
    <property type="entry name" value="Actin"/>
    <property type="match status" value="1"/>
</dbReference>
<organism evidence="3 4">
    <name type="scientific">Plasmodium vinckei</name>
    <dbReference type="NCBI Taxonomy" id="5860"/>
    <lineage>
        <taxon>Eukaryota</taxon>
        <taxon>Sar</taxon>
        <taxon>Alveolata</taxon>
        <taxon>Apicomplexa</taxon>
        <taxon>Aconoidasida</taxon>
        <taxon>Haemosporida</taxon>
        <taxon>Plasmodiidae</taxon>
        <taxon>Plasmodium</taxon>
        <taxon>Plasmodium (Vinckeia)</taxon>
    </lineage>
</organism>
<protein>
    <submittedName>
        <fullName evidence="3">Actin-like protein, putative</fullName>
    </submittedName>
</protein>
<dbReference type="PANTHER" id="PTHR11937">
    <property type="entry name" value="ACTIN"/>
    <property type="match status" value="1"/>
</dbReference>
<dbReference type="VEuPathDB" id="PlasmoDB:PVSEL_1100520"/>
<sequence length="557" mass="64742">MAQYNDVSSIVIDLGFENTKIGYSGDENPKNIFSSNVGVPLDLEEKIKNEIYRKCLCTKDEFYMFNLIYPLFYLQPRENIKLKNCLYLDNKNNFNINEDVLEKILFMNINGDRSVDKLIQNRIKGFIGNKLYKQTDTGSEYIDADNNINENDKNYTEVINNAQTDSEQNNYNHITNDPNNLMSTLKEWSEENGYFDLDVLENSYIDICGIKNMLNKYNNVSCGLNENMENFPYVFSLPNKRNKQIKTKIAELLFEKYKIPAIYFNSKSILTGFAYNKKVCSVVDIGSCYTDFSMCSDGIIDDKNYNIYNIGGTSVDMFLEELLQKHNNSSLVPYYESHKEKNIHTNKKDSYNSDNVHIDYYTKAKYIPLRDLKSYLCEVANSENEINKAKNMALNEHVDIYILPDGQNINITKFTNIACEIFFTPSLLNETAINSHLNNLYTKEQIFEGIPTTLFNMLQNIKSIEYRQDLLSNIILTGSSTLFQNFNERFINEFANLDMMNNGNFQNYQVLNNGKDFKKYSSWKGGSILSSFKNFNSFFVTRKEYEEFGFEIVNRKC</sequence>
<dbReference type="InterPro" id="IPR043129">
    <property type="entry name" value="ATPase_NBD"/>
</dbReference>
<proteinExistence type="inferred from homology"/>
<dbReference type="EMBL" id="LR865432">
    <property type="protein sequence ID" value="CAD2108116.1"/>
    <property type="molecule type" value="Genomic_DNA"/>
</dbReference>
<evidence type="ECO:0000256" key="2">
    <source>
        <dbReference type="RuleBase" id="RU000487"/>
    </source>
</evidence>
<dbReference type="VEuPathDB" id="PlasmoDB:PVLDE_1100500"/>
<dbReference type="Gene3D" id="3.30.420.40">
    <property type="match status" value="3"/>
</dbReference>
<dbReference type="Gene3D" id="3.90.640.10">
    <property type="entry name" value="Actin, Chain A, domain 4"/>
    <property type="match status" value="1"/>
</dbReference>
<dbReference type="Proteomes" id="UP000515697">
    <property type="component" value="Chromosome PVSEL_11"/>
</dbReference>
<dbReference type="VEuPathDB" id="PlasmoDB:PVPCR_1100510"/>
<dbReference type="Gene3D" id="2.30.36.70">
    <property type="entry name" value="Actin, Chain A, domain 2"/>
    <property type="match status" value="1"/>
</dbReference>